<evidence type="ECO:0000313" key="10">
    <source>
        <dbReference type="EMBL" id="MEK8129766.1"/>
    </source>
</evidence>
<dbReference type="InterPro" id="IPR001057">
    <property type="entry name" value="Glu/AcGlu_kinase"/>
</dbReference>
<keyword evidence="11" id="KW-1185">Reference proteome</keyword>
<organism evidence="10 11">
    <name type="scientific">Paenibacillus filicis</name>
    <dbReference type="NCBI Taxonomy" id="669464"/>
    <lineage>
        <taxon>Bacteria</taxon>
        <taxon>Bacillati</taxon>
        <taxon>Bacillota</taxon>
        <taxon>Bacilli</taxon>
        <taxon>Bacillales</taxon>
        <taxon>Paenibacillaceae</taxon>
        <taxon>Paenibacillus</taxon>
    </lineage>
</organism>
<evidence type="ECO:0000256" key="3">
    <source>
        <dbReference type="ARBA" id="ARBA00022650"/>
    </source>
</evidence>
<comment type="similarity">
    <text evidence="8">Belongs to the glutamate 5-kinase family.</text>
</comment>
<dbReference type="PANTHER" id="PTHR43654:SF1">
    <property type="entry name" value="ISOPENTENYL PHOSPHATE KINASE"/>
    <property type="match status" value="1"/>
</dbReference>
<feature type="binding site" evidence="8">
    <location>
        <begin position="167"/>
        <end position="168"/>
    </location>
    <ligand>
        <name>ATP</name>
        <dbReference type="ChEBI" id="CHEBI:30616"/>
    </ligand>
</feature>
<feature type="binding site" evidence="8">
    <location>
        <position position="147"/>
    </location>
    <ligand>
        <name>substrate</name>
    </ligand>
</feature>
<dbReference type="InterPro" id="IPR005715">
    <property type="entry name" value="Glu_5kinase/COase_Synthase"/>
</dbReference>
<keyword evidence="7 8" id="KW-0067">ATP-binding</keyword>
<comment type="subcellular location">
    <subcellularLocation>
        <location evidence="8">Cytoplasm</location>
    </subcellularLocation>
</comment>
<dbReference type="Pfam" id="PF00696">
    <property type="entry name" value="AA_kinase"/>
    <property type="match status" value="1"/>
</dbReference>
<dbReference type="GO" id="GO:0004349">
    <property type="term" value="F:glutamate 5-kinase activity"/>
    <property type="evidence" value="ECO:0007669"/>
    <property type="project" value="UniProtKB-EC"/>
</dbReference>
<dbReference type="PANTHER" id="PTHR43654">
    <property type="entry name" value="GLUTAMATE 5-KINASE"/>
    <property type="match status" value="1"/>
</dbReference>
<dbReference type="InterPro" id="IPR036974">
    <property type="entry name" value="PUA_sf"/>
</dbReference>
<dbReference type="EC" id="2.7.2.11" evidence="8"/>
<dbReference type="InterPro" id="IPR015947">
    <property type="entry name" value="PUA-like_sf"/>
</dbReference>
<evidence type="ECO:0000259" key="9">
    <source>
        <dbReference type="SMART" id="SM00359"/>
    </source>
</evidence>
<dbReference type="InterPro" id="IPR002478">
    <property type="entry name" value="PUA"/>
</dbReference>
<dbReference type="RefSeq" id="WP_341416881.1">
    <property type="nucleotide sequence ID" value="NZ_JBBPCC010000011.1"/>
</dbReference>
<dbReference type="PIRSF" id="PIRSF000729">
    <property type="entry name" value="GK"/>
    <property type="match status" value="1"/>
</dbReference>
<comment type="catalytic activity">
    <reaction evidence="8">
        <text>L-glutamate + ATP = L-glutamyl 5-phosphate + ADP</text>
        <dbReference type="Rhea" id="RHEA:14877"/>
        <dbReference type="ChEBI" id="CHEBI:29985"/>
        <dbReference type="ChEBI" id="CHEBI:30616"/>
        <dbReference type="ChEBI" id="CHEBI:58274"/>
        <dbReference type="ChEBI" id="CHEBI:456216"/>
        <dbReference type="EC" id="2.7.2.11"/>
    </reaction>
</comment>
<name>A0ABU9DNH8_9BACL</name>
<evidence type="ECO:0000313" key="11">
    <source>
        <dbReference type="Proteomes" id="UP001469365"/>
    </source>
</evidence>
<evidence type="ECO:0000256" key="6">
    <source>
        <dbReference type="ARBA" id="ARBA00022777"/>
    </source>
</evidence>
<dbReference type="InterPro" id="IPR036393">
    <property type="entry name" value="AceGlu_kinase-like_sf"/>
</dbReference>
<dbReference type="SUPFAM" id="SSF88697">
    <property type="entry name" value="PUA domain-like"/>
    <property type="match status" value="1"/>
</dbReference>
<dbReference type="PRINTS" id="PR00474">
    <property type="entry name" value="GLU5KINASE"/>
</dbReference>
<comment type="pathway">
    <text evidence="8">Amino-acid biosynthesis; L-proline biosynthesis; L-glutamate 5-semialdehyde from L-glutamate: step 1/2.</text>
</comment>
<dbReference type="CDD" id="cd04242">
    <property type="entry name" value="AAK_G5K_ProB"/>
    <property type="match status" value="1"/>
</dbReference>
<feature type="binding site" evidence="8">
    <location>
        <position position="8"/>
    </location>
    <ligand>
        <name>ATP</name>
        <dbReference type="ChEBI" id="CHEBI:30616"/>
    </ligand>
</feature>
<dbReference type="NCBIfam" id="TIGR01027">
    <property type="entry name" value="proB"/>
    <property type="match status" value="1"/>
</dbReference>
<evidence type="ECO:0000256" key="8">
    <source>
        <dbReference type="HAMAP-Rule" id="MF_00456"/>
    </source>
</evidence>
<feature type="binding site" evidence="8">
    <location>
        <begin position="209"/>
        <end position="215"/>
    </location>
    <ligand>
        <name>ATP</name>
        <dbReference type="ChEBI" id="CHEBI:30616"/>
    </ligand>
</feature>
<dbReference type="SUPFAM" id="SSF53633">
    <property type="entry name" value="Carbamate kinase-like"/>
    <property type="match status" value="1"/>
</dbReference>
<dbReference type="Pfam" id="PF01472">
    <property type="entry name" value="PUA"/>
    <property type="match status" value="1"/>
</dbReference>
<dbReference type="EMBL" id="JBBPCC010000011">
    <property type="protein sequence ID" value="MEK8129766.1"/>
    <property type="molecule type" value="Genomic_DNA"/>
</dbReference>
<comment type="function">
    <text evidence="8">Catalyzes the transfer of a phosphate group to glutamate to form L-glutamate 5-phosphate.</text>
</comment>
<dbReference type="InterPro" id="IPR001048">
    <property type="entry name" value="Asp/Glu/Uridylate_kinase"/>
</dbReference>
<dbReference type="Proteomes" id="UP001469365">
    <property type="component" value="Unassembled WGS sequence"/>
</dbReference>
<evidence type="ECO:0000256" key="1">
    <source>
        <dbReference type="ARBA" id="ARBA00022490"/>
    </source>
</evidence>
<protein>
    <recommendedName>
        <fullName evidence="8">Glutamate 5-kinase</fullName>
        <ecNumber evidence="8">2.7.2.11</ecNumber>
    </recommendedName>
    <alternativeName>
        <fullName evidence="8">Gamma-glutamyl kinase</fullName>
        <shortName evidence="8">GK</shortName>
    </alternativeName>
</protein>
<dbReference type="SMART" id="SM00359">
    <property type="entry name" value="PUA"/>
    <property type="match status" value="1"/>
</dbReference>
<evidence type="ECO:0000256" key="5">
    <source>
        <dbReference type="ARBA" id="ARBA00022741"/>
    </source>
</evidence>
<reference evidence="10 11" key="1">
    <citation type="submission" date="2024-04" db="EMBL/GenBank/DDBJ databases">
        <title>draft genome sequnece of Paenibacillus filicis.</title>
        <authorList>
            <person name="Kim D.-U."/>
        </authorList>
    </citation>
    <scope>NUCLEOTIDE SEQUENCE [LARGE SCALE GENOMIC DNA]</scope>
    <source>
        <strain evidence="10 11">KACC14197</strain>
    </source>
</reference>
<accession>A0ABU9DNH8</accession>
<gene>
    <name evidence="8 10" type="primary">proB</name>
    <name evidence="10" type="ORF">WMW72_17810</name>
</gene>
<sequence length="377" mass="40681">MQQAIVIKIGSSSLTSSEGGLNRERIEFFASELASLHLRGCPVLLVTSGAVAAGFRELGYPSRPKQLHEKQASASVGQALLMQAYHEAFARHGIGVGQILLTRSDFVSRKRIHNAQMTLEELLRRGMVPIINENDTVSVDELKFGDNDTLSALVANLVRAQRLVIITDVDGLYTGDPRNDANARRIDRVTEIDEDLYQLAGGSGSAVGTGGMRSKLEAARISMRGGIPLFIGRVVEPGDTLLAVDGTGKGTYFDTTANSLPMKKQWLGFHSQPQGTVTVDEGAEKALVAGGRSLLPAGVREVTGEFHPGDVIEVVNVSHRTIGRGVVNYASWQLQAVAGLSTDEVQKRIEVQRMEVIHRDEWITLSTAGKVKDTATS</sequence>
<dbReference type="InterPro" id="IPR041739">
    <property type="entry name" value="G5K_ProB"/>
</dbReference>
<comment type="caution">
    <text evidence="10">The sequence shown here is derived from an EMBL/GenBank/DDBJ whole genome shotgun (WGS) entry which is preliminary data.</text>
</comment>
<dbReference type="Gene3D" id="3.40.1160.10">
    <property type="entry name" value="Acetylglutamate kinase-like"/>
    <property type="match status" value="1"/>
</dbReference>
<dbReference type="PROSITE" id="PS50890">
    <property type="entry name" value="PUA"/>
    <property type="match status" value="1"/>
</dbReference>
<dbReference type="InterPro" id="IPR011529">
    <property type="entry name" value="Glu_5kinase"/>
</dbReference>
<keyword evidence="2 8" id="KW-0028">Amino-acid biosynthesis</keyword>
<feature type="domain" description="PUA" evidence="9">
    <location>
        <begin position="275"/>
        <end position="358"/>
    </location>
</feature>
<dbReference type="Gene3D" id="2.30.130.10">
    <property type="entry name" value="PUA domain"/>
    <property type="match status" value="1"/>
</dbReference>
<evidence type="ECO:0000256" key="2">
    <source>
        <dbReference type="ARBA" id="ARBA00022605"/>
    </source>
</evidence>
<feature type="binding site" evidence="8">
    <location>
        <position position="48"/>
    </location>
    <ligand>
        <name>substrate</name>
    </ligand>
</feature>
<keyword evidence="6 8" id="KW-0418">Kinase</keyword>
<dbReference type="HAMAP" id="MF_00456">
    <property type="entry name" value="ProB"/>
    <property type="match status" value="1"/>
</dbReference>
<feature type="binding site" evidence="8">
    <location>
        <position position="135"/>
    </location>
    <ligand>
        <name>substrate</name>
    </ligand>
</feature>
<keyword evidence="1 8" id="KW-0963">Cytoplasm</keyword>
<evidence type="ECO:0000256" key="4">
    <source>
        <dbReference type="ARBA" id="ARBA00022679"/>
    </source>
</evidence>
<keyword evidence="4 8" id="KW-0808">Transferase</keyword>
<proteinExistence type="inferred from homology"/>
<keyword evidence="3 8" id="KW-0641">Proline biosynthesis</keyword>
<dbReference type="CDD" id="cd21157">
    <property type="entry name" value="PUA_G5K"/>
    <property type="match status" value="1"/>
</dbReference>
<evidence type="ECO:0000256" key="7">
    <source>
        <dbReference type="ARBA" id="ARBA00022840"/>
    </source>
</evidence>
<keyword evidence="5 8" id="KW-0547">Nucleotide-binding</keyword>